<reference evidence="2 3" key="1">
    <citation type="submission" date="2024-01" db="EMBL/GenBank/DDBJ databases">
        <title>Genome assemblies of Stephania.</title>
        <authorList>
            <person name="Yang L."/>
        </authorList>
    </citation>
    <scope>NUCLEOTIDE SEQUENCE [LARGE SCALE GENOMIC DNA]</scope>
    <source>
        <strain evidence="2">QJT</strain>
        <tissue evidence="2">Leaf</tissue>
    </source>
</reference>
<keyword evidence="3" id="KW-1185">Reference proteome</keyword>
<evidence type="ECO:0000256" key="1">
    <source>
        <dbReference type="SAM" id="Phobius"/>
    </source>
</evidence>
<keyword evidence="1" id="KW-0472">Membrane</keyword>
<name>A0AAP0EL00_9MAGN</name>
<keyword evidence="1" id="KW-1133">Transmembrane helix</keyword>
<keyword evidence="1" id="KW-0812">Transmembrane</keyword>
<feature type="transmembrane region" description="Helical" evidence="1">
    <location>
        <begin position="24"/>
        <end position="45"/>
    </location>
</feature>
<dbReference type="Proteomes" id="UP001417504">
    <property type="component" value="Unassembled WGS sequence"/>
</dbReference>
<sequence>MKLEILKGDFALLCGSFQFMTLSLWPLVGSAFLSLFIFLGVSLYFSFNEEILKGKIESCVGGRCLEASEGKSEKRAKDSTTYINSLP</sequence>
<accession>A0AAP0EL00</accession>
<dbReference type="AlphaFoldDB" id="A0AAP0EL00"/>
<dbReference type="EMBL" id="JBBNAE010000010">
    <property type="protein sequence ID" value="KAK9091478.1"/>
    <property type="molecule type" value="Genomic_DNA"/>
</dbReference>
<proteinExistence type="predicted"/>
<comment type="caution">
    <text evidence="2">The sequence shown here is derived from an EMBL/GenBank/DDBJ whole genome shotgun (WGS) entry which is preliminary data.</text>
</comment>
<protein>
    <submittedName>
        <fullName evidence="2">Uncharacterized protein</fullName>
    </submittedName>
</protein>
<evidence type="ECO:0000313" key="3">
    <source>
        <dbReference type="Proteomes" id="UP001417504"/>
    </source>
</evidence>
<evidence type="ECO:0000313" key="2">
    <source>
        <dbReference type="EMBL" id="KAK9091478.1"/>
    </source>
</evidence>
<gene>
    <name evidence="2" type="ORF">Sjap_024655</name>
</gene>
<organism evidence="2 3">
    <name type="scientific">Stephania japonica</name>
    <dbReference type="NCBI Taxonomy" id="461633"/>
    <lineage>
        <taxon>Eukaryota</taxon>
        <taxon>Viridiplantae</taxon>
        <taxon>Streptophyta</taxon>
        <taxon>Embryophyta</taxon>
        <taxon>Tracheophyta</taxon>
        <taxon>Spermatophyta</taxon>
        <taxon>Magnoliopsida</taxon>
        <taxon>Ranunculales</taxon>
        <taxon>Menispermaceae</taxon>
        <taxon>Menispermoideae</taxon>
        <taxon>Cissampelideae</taxon>
        <taxon>Stephania</taxon>
    </lineage>
</organism>